<reference evidence="1" key="1">
    <citation type="submission" date="2020-05" db="EMBL/GenBank/DDBJ databases">
        <title>Large-scale comparative analyses of tick genomes elucidate their genetic diversity and vector capacities.</title>
        <authorList>
            <person name="Jia N."/>
            <person name="Wang J."/>
            <person name="Shi W."/>
            <person name="Du L."/>
            <person name="Sun Y."/>
            <person name="Zhan W."/>
            <person name="Jiang J."/>
            <person name="Wang Q."/>
            <person name="Zhang B."/>
            <person name="Ji P."/>
            <person name="Sakyi L.B."/>
            <person name="Cui X."/>
            <person name="Yuan T."/>
            <person name="Jiang B."/>
            <person name="Yang W."/>
            <person name="Lam T.T.-Y."/>
            <person name="Chang Q."/>
            <person name="Ding S."/>
            <person name="Wang X."/>
            <person name="Zhu J."/>
            <person name="Ruan X."/>
            <person name="Zhao L."/>
            <person name="Wei J."/>
            <person name="Que T."/>
            <person name="Du C."/>
            <person name="Cheng J."/>
            <person name="Dai P."/>
            <person name="Han X."/>
            <person name="Huang E."/>
            <person name="Gao Y."/>
            <person name="Liu J."/>
            <person name="Shao H."/>
            <person name="Ye R."/>
            <person name="Li L."/>
            <person name="Wei W."/>
            <person name="Wang X."/>
            <person name="Wang C."/>
            <person name="Yang T."/>
            <person name="Huo Q."/>
            <person name="Li W."/>
            <person name="Guo W."/>
            <person name="Chen H."/>
            <person name="Zhou L."/>
            <person name="Ni X."/>
            <person name="Tian J."/>
            <person name="Zhou Y."/>
            <person name="Sheng Y."/>
            <person name="Liu T."/>
            <person name="Pan Y."/>
            <person name="Xia L."/>
            <person name="Li J."/>
            <person name="Zhao F."/>
            <person name="Cao W."/>
        </authorList>
    </citation>
    <scope>NUCLEOTIDE SEQUENCE</scope>
    <source>
        <strain evidence="1">Hyas-2018</strain>
    </source>
</reference>
<comment type="caution">
    <text evidence="1">The sequence shown here is derived from an EMBL/GenBank/DDBJ whole genome shotgun (WGS) entry which is preliminary data.</text>
</comment>
<evidence type="ECO:0000313" key="1">
    <source>
        <dbReference type="EMBL" id="KAH6942739.1"/>
    </source>
</evidence>
<sequence>MAAADGNVDDALTSLHWLQNLNIMTRIGAPTPPTPPASPPGCGSGCVAAKTALHGSAAAHSAVSRCAAAVAAEEPDYKNQGSSKPPYSYATLICMAMKANKNKMTLSAIYKWIRENFLYYRNADPSWQNSIRHNLSLNKCFIKVPRSKDEPGKGGFWRLDPVYADSLVDGVFKKRRPAQRHPGAPGTATAPSTGGGSGSSSKRNRRDRGGGAKNKQATTSSTTSPALSSVVSALQSHSGPAVIVERVDPAAVVIMDSAGVVAGATASQQHLDDVCGDLGDSLKNDLSWILSESDLDLEQQLDRYRSSEDAAAAAALQLEEDLFGTTSGVTDAVVSVNGSVPSASSPDWWTCFGPGTGAAGAAESASLCLPVSSATTSSEAGCSSSSAVQTFELLYGGTETDDACVVDHHVTVPGELVFGDPSSSVAVAQQQQPWADCKAALEAAALELETYAEMDVVPGY</sequence>
<dbReference type="EMBL" id="CM023490">
    <property type="protein sequence ID" value="KAH6942739.1"/>
    <property type="molecule type" value="Genomic_DNA"/>
</dbReference>
<keyword evidence="2" id="KW-1185">Reference proteome</keyword>
<protein>
    <submittedName>
        <fullName evidence="1">Uncharacterized protein</fullName>
    </submittedName>
</protein>
<gene>
    <name evidence="1" type="ORF">HPB50_009650</name>
</gene>
<organism evidence="1 2">
    <name type="scientific">Hyalomma asiaticum</name>
    <name type="common">Tick</name>
    <dbReference type="NCBI Taxonomy" id="266040"/>
    <lineage>
        <taxon>Eukaryota</taxon>
        <taxon>Metazoa</taxon>
        <taxon>Ecdysozoa</taxon>
        <taxon>Arthropoda</taxon>
        <taxon>Chelicerata</taxon>
        <taxon>Arachnida</taxon>
        <taxon>Acari</taxon>
        <taxon>Parasitiformes</taxon>
        <taxon>Ixodida</taxon>
        <taxon>Ixodoidea</taxon>
        <taxon>Ixodidae</taxon>
        <taxon>Hyalomminae</taxon>
        <taxon>Hyalomma</taxon>
    </lineage>
</organism>
<dbReference type="Proteomes" id="UP000821845">
    <property type="component" value="Chromosome 10"/>
</dbReference>
<proteinExistence type="predicted"/>
<accession>A0ACB7T9R2</accession>
<evidence type="ECO:0000313" key="2">
    <source>
        <dbReference type="Proteomes" id="UP000821845"/>
    </source>
</evidence>
<name>A0ACB7T9R2_HYAAI</name>